<proteinExistence type="predicted"/>
<dbReference type="EMBL" id="SRPY01000015">
    <property type="protein sequence ID" value="KAG5930381.1"/>
    <property type="molecule type" value="Genomic_DNA"/>
</dbReference>
<dbReference type="PANTHER" id="PTHR21354">
    <property type="entry name" value="ZINC FINGER PROTEIN 511"/>
    <property type="match status" value="1"/>
</dbReference>
<evidence type="ECO:0000313" key="2">
    <source>
        <dbReference type="EMBL" id="KAG5930381.1"/>
    </source>
</evidence>
<dbReference type="OrthoDB" id="18440at2759"/>
<feature type="domain" description="C2H2-type" evidence="1">
    <location>
        <begin position="83"/>
        <end position="104"/>
    </location>
</feature>
<dbReference type="Proteomes" id="UP000811619">
    <property type="component" value="Unassembled WGS sequence"/>
</dbReference>
<accession>A0A8K0JDG7</accession>
<name>A0A8K0JDG7_9HYPO</name>
<comment type="caution">
    <text evidence="2">The sequence shown here is derived from an EMBL/GenBank/DDBJ whole genome shotgun (WGS) entry which is preliminary data.</text>
</comment>
<reference evidence="2" key="1">
    <citation type="journal article" date="2020" name="bioRxiv">
        <title>Whole genome comparisons of ergot fungi reveals the divergence and evolution of species within the genus Claviceps are the result of varying mechanisms driving genome evolution and host range expansion.</title>
        <authorList>
            <person name="Wyka S.A."/>
            <person name="Mondo S.J."/>
            <person name="Liu M."/>
            <person name="Dettman J."/>
            <person name="Nalam V."/>
            <person name="Broders K.D."/>
        </authorList>
    </citation>
    <scope>NUCLEOTIDE SEQUENCE</scope>
    <source>
        <strain evidence="2">CCC 489</strain>
    </source>
</reference>
<sequence length="213" mass="24480">MKRSRELGEEIDHSRDIEDTEQFLAGNSNLPIAKSLLLDSDTEAEGSHGNTMRCSLPPHREPLAFQSYQEYETHYNTFHTNRCLECRKNFPSEHLLSVHIEESHDPLVRIKRDKGEHTSALLWQKDHDAEPAPQRGKSLLQPTKTTNPVLIRPDQLAKSRKPNTTLMRKWQVLQGLCQHYSLSLPAFDLVVAVQDSQSHERQSYMAKLCNDDD</sequence>
<dbReference type="InterPro" id="IPR013087">
    <property type="entry name" value="Znf_C2H2_type"/>
</dbReference>
<gene>
    <name evidence="2" type="ORF">E4U42_001627</name>
</gene>
<keyword evidence="3" id="KW-1185">Reference proteome</keyword>
<dbReference type="InterPro" id="IPR039258">
    <property type="entry name" value="ZNF511"/>
</dbReference>
<protein>
    <recommendedName>
        <fullName evidence="1">C2H2-type domain-containing protein</fullName>
    </recommendedName>
</protein>
<organism evidence="2 3">
    <name type="scientific">Claviceps africana</name>
    <dbReference type="NCBI Taxonomy" id="83212"/>
    <lineage>
        <taxon>Eukaryota</taxon>
        <taxon>Fungi</taxon>
        <taxon>Dikarya</taxon>
        <taxon>Ascomycota</taxon>
        <taxon>Pezizomycotina</taxon>
        <taxon>Sordariomycetes</taxon>
        <taxon>Hypocreomycetidae</taxon>
        <taxon>Hypocreales</taxon>
        <taxon>Clavicipitaceae</taxon>
        <taxon>Claviceps</taxon>
    </lineage>
</organism>
<evidence type="ECO:0000313" key="3">
    <source>
        <dbReference type="Proteomes" id="UP000811619"/>
    </source>
</evidence>
<evidence type="ECO:0000259" key="1">
    <source>
        <dbReference type="PROSITE" id="PS00028"/>
    </source>
</evidence>
<dbReference type="AlphaFoldDB" id="A0A8K0JDG7"/>
<dbReference type="PANTHER" id="PTHR21354:SF0">
    <property type="entry name" value="ZINC FINGER PROTEIN 511"/>
    <property type="match status" value="1"/>
</dbReference>
<dbReference type="PROSITE" id="PS00028">
    <property type="entry name" value="ZINC_FINGER_C2H2_1"/>
    <property type="match status" value="1"/>
</dbReference>